<dbReference type="EMBL" id="CP022315">
    <property type="protein sequence ID" value="ASK62846.1"/>
    <property type="molecule type" value="Genomic_DNA"/>
</dbReference>
<keyword evidence="4" id="KW-1185">Reference proteome</keyword>
<dbReference type="InterPro" id="IPR031564">
    <property type="entry name" value="Flp1-like"/>
</dbReference>
<evidence type="ECO:0000313" key="4">
    <source>
        <dbReference type="Proteomes" id="UP000198312"/>
    </source>
</evidence>
<proteinExistence type="predicted"/>
<keyword evidence="1" id="KW-1133">Transmembrane helix</keyword>
<evidence type="ECO:0000259" key="2">
    <source>
        <dbReference type="Pfam" id="PF16982"/>
    </source>
</evidence>
<dbReference type="RefSeq" id="WP_089062105.1">
    <property type="nucleotide sequence ID" value="NZ_CP022315.1"/>
</dbReference>
<sequence length="59" mass="6862">MDQFSNFMKDFWNDEEGLETIEILLILAVLISIALLFKDRITSWANKLFDQVDKQLPGS</sequence>
<gene>
    <name evidence="3" type="ORF">CFK37_12155</name>
</gene>
<reference evidence="3 4" key="1">
    <citation type="submission" date="2017-07" db="EMBL/GenBank/DDBJ databases">
        <title>Virgibacillus sp. LM2416.</title>
        <authorList>
            <person name="Tak E.J."/>
            <person name="Bae J.-W."/>
        </authorList>
    </citation>
    <scope>NUCLEOTIDE SEQUENCE [LARGE SCALE GENOMIC DNA]</scope>
    <source>
        <strain evidence="3 4">LM2416</strain>
    </source>
</reference>
<protein>
    <recommendedName>
        <fullName evidence="2">Putative Flagellin Flp1-like domain-containing protein</fullName>
    </recommendedName>
</protein>
<dbReference type="KEGG" id="vil:CFK37_12155"/>
<accession>A0A220U4K0</accession>
<dbReference type="Proteomes" id="UP000198312">
    <property type="component" value="Chromosome"/>
</dbReference>
<organism evidence="3 4">
    <name type="scientific">Virgibacillus phasianinus</name>
    <dbReference type="NCBI Taxonomy" id="2017483"/>
    <lineage>
        <taxon>Bacteria</taxon>
        <taxon>Bacillati</taxon>
        <taxon>Bacillota</taxon>
        <taxon>Bacilli</taxon>
        <taxon>Bacillales</taxon>
        <taxon>Bacillaceae</taxon>
        <taxon>Virgibacillus</taxon>
    </lineage>
</organism>
<dbReference type="Pfam" id="PF16982">
    <property type="entry name" value="Flp1_like"/>
    <property type="match status" value="1"/>
</dbReference>
<evidence type="ECO:0000313" key="3">
    <source>
        <dbReference type="EMBL" id="ASK62846.1"/>
    </source>
</evidence>
<dbReference type="AlphaFoldDB" id="A0A220U4K0"/>
<evidence type="ECO:0000256" key="1">
    <source>
        <dbReference type="SAM" id="Phobius"/>
    </source>
</evidence>
<feature type="transmembrane region" description="Helical" evidence="1">
    <location>
        <begin position="20"/>
        <end position="37"/>
    </location>
</feature>
<keyword evidence="1" id="KW-0472">Membrane</keyword>
<keyword evidence="1" id="KW-0812">Transmembrane</keyword>
<feature type="domain" description="Putative Flagellin Flp1-like" evidence="2">
    <location>
        <begin position="11"/>
        <end position="55"/>
    </location>
</feature>
<name>A0A220U4K0_9BACI</name>